<accession>A0AAN1W008</accession>
<reference evidence="4 5" key="1">
    <citation type="submission" date="2019-03" db="EMBL/GenBank/DDBJ databases">
        <title>Complete genome sequence of Ferrigenium kumadai strain An22, a microaerophilic iron-oxidizing bacterium isolated from a paddy field soil.</title>
        <authorList>
            <person name="Watanabe T."/>
            <person name="Asakawa S."/>
        </authorList>
    </citation>
    <scope>NUCLEOTIDE SEQUENCE [LARGE SCALE GENOMIC DNA]</scope>
    <source>
        <strain evidence="4 5">An22</strain>
    </source>
</reference>
<evidence type="ECO:0000313" key="4">
    <source>
        <dbReference type="EMBL" id="BBI99979.1"/>
    </source>
</evidence>
<dbReference type="Pfam" id="PF07581">
    <property type="entry name" value="Glug"/>
    <property type="match status" value="1"/>
</dbReference>
<feature type="domain" description="MBG" evidence="3">
    <location>
        <begin position="315"/>
        <end position="391"/>
    </location>
</feature>
<dbReference type="InterPro" id="IPR011493">
    <property type="entry name" value="GLUG"/>
</dbReference>
<evidence type="ECO:0000259" key="2">
    <source>
        <dbReference type="Pfam" id="PF07581"/>
    </source>
</evidence>
<dbReference type="KEGG" id="fku:FGKAn22_16720"/>
<organism evidence="4 5">
    <name type="scientific">Ferrigenium kumadai</name>
    <dbReference type="NCBI Taxonomy" id="1682490"/>
    <lineage>
        <taxon>Bacteria</taxon>
        <taxon>Pseudomonadati</taxon>
        <taxon>Pseudomonadota</taxon>
        <taxon>Betaproteobacteria</taxon>
        <taxon>Nitrosomonadales</taxon>
        <taxon>Gallionellaceae</taxon>
        <taxon>Ferrigenium</taxon>
    </lineage>
</organism>
<dbReference type="Proteomes" id="UP001319121">
    <property type="component" value="Chromosome"/>
</dbReference>
<dbReference type="EMBL" id="AP019536">
    <property type="protein sequence ID" value="BBI99979.1"/>
    <property type="molecule type" value="Genomic_DNA"/>
</dbReference>
<dbReference type="Gene3D" id="2.160.20.110">
    <property type="match status" value="1"/>
</dbReference>
<sequence>MGGDSFVGLFGYIDAGSTLRYVGLLNSSMNGANDVGALAGYNAGAISYSYADGGTVNGSNNSVGGLVGSSPGTIDYSYANVRVTGGNTGAGGLKGTGSGNVSNSYATGSVMGFFNVGGLVGQQGAPGTISNCYSTGAVDGLPTGGLVGGLTGGAGGAGGGAVNANVVNSYWDTQTSRVASSLGGTGLTTAQMQSMASFSGWSIANSGGSTAVWRIYEGATYPLLKSFLTPLTVTANSTGKTYDGLAYSGSNGASYSVAGAGTSPNLLGSLSYGGTSQGAVNAGSYTITASGYWSNQRGYDISYVDGALTVNPASLTVTANNAGKTYDGLAWSGSNGVAYTGFVNGETSSVLGGTLAYGGTSQGAVNAGTYAITPSGLTSGNYTITYAGGILNIDNATPSQTVQNAVSQAQATVLPPQASTPHEASAQPHTMDPSPTITDVSAGGVVMANTMWNVAGTGPTLQVVNGGMKLPANTTIGNDSKGPL</sequence>
<feature type="domain" description="GLUG" evidence="2">
    <location>
        <begin position="115"/>
        <end position="138"/>
    </location>
</feature>
<evidence type="ECO:0000313" key="5">
    <source>
        <dbReference type="Proteomes" id="UP001319121"/>
    </source>
</evidence>
<evidence type="ECO:0008006" key="6">
    <source>
        <dbReference type="Google" id="ProtNLM"/>
    </source>
</evidence>
<gene>
    <name evidence="4" type="ORF">FGKAn22_16720</name>
</gene>
<dbReference type="AlphaFoldDB" id="A0AAN1W008"/>
<dbReference type="InterPro" id="IPR037160">
    <property type="entry name" value="DNA_Pol_thumb_sf"/>
</dbReference>
<protein>
    <recommendedName>
        <fullName evidence="6">MBG domain-containing protein</fullName>
    </recommendedName>
</protein>
<keyword evidence="5" id="KW-1185">Reference proteome</keyword>
<evidence type="ECO:0000259" key="3">
    <source>
        <dbReference type="Pfam" id="PF18676"/>
    </source>
</evidence>
<dbReference type="InterPro" id="IPR041286">
    <property type="entry name" value="MBG_2"/>
</dbReference>
<dbReference type="Pfam" id="PF18676">
    <property type="entry name" value="MBG_2"/>
    <property type="match status" value="1"/>
</dbReference>
<feature type="region of interest" description="Disordered" evidence="1">
    <location>
        <begin position="415"/>
        <end position="439"/>
    </location>
</feature>
<evidence type="ECO:0000256" key="1">
    <source>
        <dbReference type="SAM" id="MobiDB-lite"/>
    </source>
</evidence>
<dbReference type="RefSeq" id="WP_212785240.1">
    <property type="nucleotide sequence ID" value="NZ_AP019536.1"/>
</dbReference>
<dbReference type="Gene3D" id="3.30.210.10">
    <property type="entry name" value="DNA polymerase, thumb domain"/>
    <property type="match status" value="2"/>
</dbReference>
<proteinExistence type="predicted"/>
<name>A0AAN1W008_9PROT</name>